<evidence type="ECO:0000256" key="2">
    <source>
        <dbReference type="ARBA" id="ARBA00012000"/>
    </source>
</evidence>
<dbReference type="InterPro" id="IPR003265">
    <property type="entry name" value="HhH-GPD_domain"/>
</dbReference>
<keyword evidence="8" id="KW-1185">Reference proteome</keyword>
<dbReference type="GO" id="GO:0032993">
    <property type="term" value="C:protein-DNA complex"/>
    <property type="evidence" value="ECO:0007669"/>
    <property type="project" value="TreeGrafter"/>
</dbReference>
<dbReference type="GO" id="GO:0005737">
    <property type="term" value="C:cytoplasm"/>
    <property type="evidence" value="ECO:0007669"/>
    <property type="project" value="TreeGrafter"/>
</dbReference>
<dbReference type="SMART" id="SM00478">
    <property type="entry name" value="ENDO3c"/>
    <property type="match status" value="1"/>
</dbReference>
<feature type="domain" description="HhH-GPD" evidence="5">
    <location>
        <begin position="135"/>
        <end position="295"/>
    </location>
</feature>
<protein>
    <recommendedName>
        <fullName evidence="2">DNA-3-methyladenine glycosylase II</fullName>
        <ecNumber evidence="2">3.2.2.21</ecNumber>
    </recommendedName>
</protein>
<dbReference type="GO" id="GO:0032131">
    <property type="term" value="F:alkylated DNA binding"/>
    <property type="evidence" value="ECO:0007669"/>
    <property type="project" value="TreeGrafter"/>
</dbReference>
<dbReference type="EC" id="3.2.2.21" evidence="2"/>
<dbReference type="KEGG" id="nur:ATY38_10640"/>
<dbReference type="InterPro" id="IPR011257">
    <property type="entry name" value="DNA_glycosylase"/>
</dbReference>
<dbReference type="SUPFAM" id="SSF48150">
    <property type="entry name" value="DNA-glycosylase"/>
    <property type="match status" value="1"/>
</dbReference>
<dbReference type="EMBL" id="FNLN01000042">
    <property type="protein sequence ID" value="SDU27517.1"/>
    <property type="molecule type" value="Genomic_DNA"/>
</dbReference>
<dbReference type="Pfam" id="PF00730">
    <property type="entry name" value="HhH-GPD"/>
    <property type="match status" value="1"/>
</dbReference>
<evidence type="ECO:0000313" key="7">
    <source>
        <dbReference type="EMBL" id="SDU27517.1"/>
    </source>
</evidence>
<dbReference type="Gene3D" id="1.10.1670.40">
    <property type="match status" value="1"/>
</dbReference>
<evidence type="ECO:0000259" key="5">
    <source>
        <dbReference type="SMART" id="SM00478"/>
    </source>
</evidence>
<dbReference type="GO" id="GO:0008725">
    <property type="term" value="F:DNA-3-methyladenine glycosylase activity"/>
    <property type="evidence" value="ECO:0007669"/>
    <property type="project" value="TreeGrafter"/>
</dbReference>
<dbReference type="PANTHER" id="PTHR43003">
    <property type="entry name" value="DNA-3-METHYLADENINE GLYCOSYLASE"/>
    <property type="match status" value="1"/>
</dbReference>
<proteinExistence type="predicted"/>
<dbReference type="SMART" id="SM01009">
    <property type="entry name" value="AlkA_N"/>
    <property type="match status" value="1"/>
</dbReference>
<dbReference type="RefSeq" id="WP_062559284.1">
    <property type="nucleotide sequence ID" value="NZ_CP013341.1"/>
</dbReference>
<dbReference type="AlphaFoldDB" id="A0A1H2H6K6"/>
<dbReference type="InterPro" id="IPR010316">
    <property type="entry name" value="AlkA_N"/>
</dbReference>
<accession>A0A1H2H6K6</accession>
<dbReference type="GO" id="GO:0043916">
    <property type="term" value="F:DNA-7-methylguanine glycosylase activity"/>
    <property type="evidence" value="ECO:0007669"/>
    <property type="project" value="TreeGrafter"/>
</dbReference>
<feature type="domain" description="DNA-3-methyladenine glycosylase AlkA N-terminal" evidence="6">
    <location>
        <begin position="7"/>
        <end position="125"/>
    </location>
</feature>
<keyword evidence="3" id="KW-0227">DNA damage</keyword>
<name>A0A1H2H6K6_9PROT</name>
<evidence type="ECO:0000256" key="1">
    <source>
        <dbReference type="ARBA" id="ARBA00000086"/>
    </source>
</evidence>
<reference evidence="8" key="1">
    <citation type="submission" date="2016-10" db="EMBL/GenBank/DDBJ databases">
        <authorList>
            <person name="Varghese N."/>
            <person name="Submissions S."/>
        </authorList>
    </citation>
    <scope>NUCLEOTIDE SEQUENCE [LARGE SCALE GENOMIC DNA]</scope>
    <source>
        <strain evidence="8">Nm10</strain>
    </source>
</reference>
<gene>
    <name evidence="7" type="ORF">SAMN05216406_14212</name>
</gene>
<dbReference type="CDD" id="cd00056">
    <property type="entry name" value="ENDO3c"/>
    <property type="match status" value="1"/>
</dbReference>
<dbReference type="Gene3D" id="1.10.340.30">
    <property type="entry name" value="Hypothetical protein, domain 2"/>
    <property type="match status" value="1"/>
</dbReference>
<dbReference type="Proteomes" id="UP000182882">
    <property type="component" value="Unassembled WGS sequence"/>
</dbReference>
<organism evidence="7 8">
    <name type="scientific">Nitrosomonas ureae</name>
    <dbReference type="NCBI Taxonomy" id="44577"/>
    <lineage>
        <taxon>Bacteria</taxon>
        <taxon>Pseudomonadati</taxon>
        <taxon>Pseudomonadota</taxon>
        <taxon>Betaproteobacteria</taxon>
        <taxon>Nitrosomonadales</taxon>
        <taxon>Nitrosomonadaceae</taxon>
        <taxon>Nitrosomonas</taxon>
    </lineage>
</organism>
<evidence type="ECO:0000256" key="4">
    <source>
        <dbReference type="ARBA" id="ARBA00023204"/>
    </source>
</evidence>
<comment type="catalytic activity">
    <reaction evidence="1">
        <text>Hydrolysis of alkylated DNA, releasing 3-methyladenine, 3-methylguanine, 7-methylguanine and 7-methyladenine.</text>
        <dbReference type="EC" id="3.2.2.21"/>
    </reaction>
</comment>
<sequence length="295" mass="33507">MSTSAYQCRLPLPENYRLSDILSFHGRDKWDVAETVHDNYFSKGIIWYDTPACLSIRFQPLYAEIELCIDKQLKTFCPDTFHSMAIRMLGLNQSVNIFEDEFREHAQLGSLIAKQSGLRVPVSATAFEALIWAITGQKISVSAALAIRRKLIQLIGLRHSGGLYCHPNAQHLSDLSISDLRQVGFSQSKAQTILTVSQQVICNELELSSTYAEPPIEHIRQQLLQIRGIGPWTVDYTLLRGYGWLDGSLHGDVAVRRGLQILLNNESINENQTRQWLENFSPWRALVAAHLWNME</sequence>
<dbReference type="InterPro" id="IPR051912">
    <property type="entry name" value="Alkylbase_DNA_Glycosylase/TA"/>
</dbReference>
<dbReference type="GO" id="GO:0006285">
    <property type="term" value="P:base-excision repair, AP site formation"/>
    <property type="evidence" value="ECO:0007669"/>
    <property type="project" value="TreeGrafter"/>
</dbReference>
<dbReference type="GO" id="GO:0006307">
    <property type="term" value="P:DNA alkylation repair"/>
    <property type="evidence" value="ECO:0007669"/>
    <property type="project" value="TreeGrafter"/>
</dbReference>
<dbReference type="PANTHER" id="PTHR43003:SF13">
    <property type="entry name" value="DNA-3-METHYLADENINE GLYCOSYLASE 2"/>
    <property type="match status" value="1"/>
</dbReference>
<evidence type="ECO:0000256" key="3">
    <source>
        <dbReference type="ARBA" id="ARBA00022763"/>
    </source>
</evidence>
<keyword evidence="4" id="KW-0234">DNA repair</keyword>
<evidence type="ECO:0000313" key="8">
    <source>
        <dbReference type="Proteomes" id="UP000182882"/>
    </source>
</evidence>
<evidence type="ECO:0000259" key="6">
    <source>
        <dbReference type="SMART" id="SM01009"/>
    </source>
</evidence>